<comment type="caution">
    <text evidence="1">The sequence shown here is derived from an EMBL/GenBank/DDBJ whole genome shotgun (WGS) entry which is preliminary data.</text>
</comment>
<proteinExistence type="predicted"/>
<evidence type="ECO:0000313" key="1">
    <source>
        <dbReference type="EMBL" id="RAJ22730.1"/>
    </source>
</evidence>
<gene>
    <name evidence="1" type="ORF">LX77_02285</name>
</gene>
<evidence type="ECO:0000313" key="2">
    <source>
        <dbReference type="Proteomes" id="UP000248987"/>
    </source>
</evidence>
<sequence>MKNNFIQNEIWTLTFSAAFQRANIYKGNPSESEKRALKNKLRGLIEHVYLEQYEKPVEDHQHIKNIYGLSDFSKSFDNILNDGQLNFGVCQKILNLYLKYQWCLGHFPEPPHFPVDRRIQEILSIHPVVSWTQMNDDKDYMTVINKVRDLVDKKESIASYELQNFSRRNSI</sequence>
<protein>
    <submittedName>
        <fullName evidence="1">Uncharacterized protein</fullName>
    </submittedName>
</protein>
<dbReference type="EMBL" id="QLLQ01000008">
    <property type="protein sequence ID" value="RAJ22730.1"/>
    <property type="molecule type" value="Genomic_DNA"/>
</dbReference>
<keyword evidence="2" id="KW-1185">Reference proteome</keyword>
<dbReference type="OrthoDB" id="5458950at2"/>
<organism evidence="1 2">
    <name type="scientific">Gelidibacter algens</name>
    <dbReference type="NCBI Taxonomy" id="49280"/>
    <lineage>
        <taxon>Bacteria</taxon>
        <taxon>Pseudomonadati</taxon>
        <taxon>Bacteroidota</taxon>
        <taxon>Flavobacteriia</taxon>
        <taxon>Flavobacteriales</taxon>
        <taxon>Flavobacteriaceae</taxon>
        <taxon>Gelidibacter</taxon>
    </lineage>
</organism>
<dbReference type="STRING" id="49280.A9996_03145"/>
<reference evidence="1 2" key="1">
    <citation type="submission" date="2018-06" db="EMBL/GenBank/DDBJ databases">
        <title>Genomic Encyclopedia of Archaeal and Bacterial Type Strains, Phase II (KMG-II): from individual species to whole genera.</title>
        <authorList>
            <person name="Goeker M."/>
        </authorList>
    </citation>
    <scope>NUCLEOTIDE SEQUENCE [LARGE SCALE GENOMIC DNA]</scope>
    <source>
        <strain evidence="1 2">DSM 12408</strain>
    </source>
</reference>
<dbReference type="RefSeq" id="WP_066430789.1">
    <property type="nucleotide sequence ID" value="NZ_LZRN01000004.1"/>
</dbReference>
<dbReference type="AlphaFoldDB" id="A0A1A7R3I1"/>
<name>A0A1A7R3I1_9FLAO</name>
<dbReference type="Proteomes" id="UP000248987">
    <property type="component" value="Unassembled WGS sequence"/>
</dbReference>
<accession>A0A1A7R3I1</accession>